<dbReference type="Proteomes" id="UP000248168">
    <property type="component" value="Unassembled WGS sequence"/>
</dbReference>
<sequence>MASIQTMIQTRNMLCGHELYVCNIPTQALRTDQTLTQGIAGGKEWRLHAGRPLTSAFDIYAGNWLAETRRRIFCGVECSSG</sequence>
<proteinExistence type="predicted"/>
<dbReference type="EMBL" id="OUNR01000018">
    <property type="protein sequence ID" value="SPP66038.1"/>
    <property type="molecule type" value="Genomic_DNA"/>
</dbReference>
<dbReference type="InParanoid" id="A0A330L7U2"/>
<name>A0A330L7U2_9BACT</name>
<keyword evidence="2" id="KW-1185">Reference proteome</keyword>
<evidence type="ECO:0000313" key="1">
    <source>
        <dbReference type="EMBL" id="SPP66038.1"/>
    </source>
</evidence>
<gene>
    <name evidence="1" type="ORF">NITLEN_50078</name>
</gene>
<dbReference type="AlphaFoldDB" id="A0A330L7U2"/>
<evidence type="ECO:0000313" key="2">
    <source>
        <dbReference type="Proteomes" id="UP000248168"/>
    </source>
</evidence>
<protein>
    <submittedName>
        <fullName evidence="1">Uncharacterized protein</fullName>
    </submittedName>
</protein>
<accession>A0A330L7U2</accession>
<reference evidence="2" key="1">
    <citation type="submission" date="2018-04" db="EMBL/GenBank/DDBJ databases">
        <authorList>
            <person name="Lucker S."/>
            <person name="Sakoula D."/>
        </authorList>
    </citation>
    <scope>NUCLEOTIDE SEQUENCE [LARGE SCALE GENOMIC DNA]</scope>
</reference>
<organism evidence="1 2">
    <name type="scientific">Nitrospira lenta</name>
    <dbReference type="NCBI Taxonomy" id="1436998"/>
    <lineage>
        <taxon>Bacteria</taxon>
        <taxon>Pseudomonadati</taxon>
        <taxon>Nitrospirota</taxon>
        <taxon>Nitrospiria</taxon>
        <taxon>Nitrospirales</taxon>
        <taxon>Nitrospiraceae</taxon>
        <taxon>Nitrospira</taxon>
    </lineage>
</organism>